<keyword evidence="3" id="KW-1185">Reference proteome</keyword>
<feature type="domain" description="PilZ" evidence="1">
    <location>
        <begin position="8"/>
        <end position="88"/>
    </location>
</feature>
<dbReference type="EMBL" id="CP019698">
    <property type="protein sequence ID" value="AQS59792.1"/>
    <property type="molecule type" value="Genomic_DNA"/>
</dbReference>
<dbReference type="AlphaFoldDB" id="A0A1S6IYE7"/>
<reference evidence="2 3" key="1">
    <citation type="journal article" date="2016" name="Int. J. Syst. Evol. Microbiol.">
        <title>Desulfotomaculum ferrireducens sp. nov., a moderately thermophilic sulfate-reducing and dissimilatory Fe(III)-reducing bacterium isolated from compost.</title>
        <authorList>
            <person name="Yang G."/>
            <person name="Guo J."/>
            <person name="Zhuang L."/>
            <person name="Yuan Y."/>
            <person name="Zhou S."/>
        </authorList>
    </citation>
    <scope>NUCLEOTIDE SEQUENCE [LARGE SCALE GENOMIC DNA]</scope>
    <source>
        <strain evidence="2 3">GSS09</strain>
    </source>
</reference>
<evidence type="ECO:0000313" key="2">
    <source>
        <dbReference type="EMBL" id="AQS59792.1"/>
    </source>
</evidence>
<name>A0A1S6IYE7_9FIRM</name>
<dbReference type="KEGG" id="dfg:B0537_12305"/>
<dbReference type="STRING" id="1833852.B0537_12305"/>
<dbReference type="InterPro" id="IPR009875">
    <property type="entry name" value="PilZ_domain"/>
</dbReference>
<dbReference type="Pfam" id="PF07238">
    <property type="entry name" value="PilZ"/>
    <property type="match status" value="1"/>
</dbReference>
<dbReference type="RefSeq" id="WP_077714838.1">
    <property type="nucleotide sequence ID" value="NZ_CP019698.1"/>
</dbReference>
<protein>
    <recommendedName>
        <fullName evidence="1">PilZ domain-containing protein</fullName>
    </recommendedName>
</protein>
<accession>A0A1S6IYE7</accession>
<proteinExistence type="predicted"/>
<evidence type="ECO:0000259" key="1">
    <source>
        <dbReference type="Pfam" id="PF07238"/>
    </source>
</evidence>
<sequence>MKVTIDKERRKYTRINIELPLSYELNSRVVNCKTINVSACGAFFFTPQRLTVGQEIDLGIYLPELILRLSARVVRVMHNAACVEFYEDTDKLAILANFLYDSKTSFAKSCREDL</sequence>
<organism evidence="2 3">
    <name type="scientific">Desulforamulus ferrireducens</name>
    <dbReference type="NCBI Taxonomy" id="1833852"/>
    <lineage>
        <taxon>Bacteria</taxon>
        <taxon>Bacillati</taxon>
        <taxon>Bacillota</taxon>
        <taxon>Clostridia</taxon>
        <taxon>Eubacteriales</taxon>
        <taxon>Peptococcaceae</taxon>
        <taxon>Desulforamulus</taxon>
    </lineage>
</organism>
<dbReference type="SUPFAM" id="SSF141371">
    <property type="entry name" value="PilZ domain-like"/>
    <property type="match status" value="1"/>
</dbReference>
<dbReference type="OrthoDB" id="9843287at2"/>
<dbReference type="GO" id="GO:0035438">
    <property type="term" value="F:cyclic-di-GMP binding"/>
    <property type="evidence" value="ECO:0007669"/>
    <property type="project" value="InterPro"/>
</dbReference>
<dbReference type="Gene3D" id="2.40.10.220">
    <property type="entry name" value="predicted glycosyltransferase like domains"/>
    <property type="match status" value="1"/>
</dbReference>
<dbReference type="Proteomes" id="UP000189464">
    <property type="component" value="Chromosome"/>
</dbReference>
<evidence type="ECO:0000313" key="3">
    <source>
        <dbReference type="Proteomes" id="UP000189464"/>
    </source>
</evidence>
<gene>
    <name evidence="2" type="ORF">B0537_12305</name>
</gene>